<feature type="domain" description="Helicase C-terminal" evidence="7">
    <location>
        <begin position="226"/>
        <end position="374"/>
    </location>
</feature>
<dbReference type="InterPro" id="IPR050079">
    <property type="entry name" value="DEAD_box_RNA_helicase"/>
</dbReference>
<dbReference type="InterPro" id="IPR014001">
    <property type="entry name" value="Helicase_ATP-bd"/>
</dbReference>
<dbReference type="Pfam" id="PF00270">
    <property type="entry name" value="DEAD"/>
    <property type="match status" value="1"/>
</dbReference>
<evidence type="ECO:0000256" key="4">
    <source>
        <dbReference type="ARBA" id="ARBA00022840"/>
    </source>
</evidence>
<name>A0A3B0TI63_9ZZZZ</name>
<dbReference type="Gene3D" id="3.40.50.300">
    <property type="entry name" value="P-loop containing nucleotide triphosphate hydrolases"/>
    <property type="match status" value="2"/>
</dbReference>
<dbReference type="PROSITE" id="PS51194">
    <property type="entry name" value="HELICASE_CTER"/>
    <property type="match status" value="1"/>
</dbReference>
<dbReference type="AlphaFoldDB" id="A0A3B0TI63"/>
<dbReference type="GO" id="GO:0003676">
    <property type="term" value="F:nucleic acid binding"/>
    <property type="evidence" value="ECO:0007669"/>
    <property type="project" value="InterPro"/>
</dbReference>
<dbReference type="EMBL" id="UOEK01000457">
    <property type="protein sequence ID" value="VAW08344.1"/>
    <property type="molecule type" value="Genomic_DNA"/>
</dbReference>
<dbReference type="SMART" id="SM00487">
    <property type="entry name" value="DEXDc"/>
    <property type="match status" value="1"/>
</dbReference>
<proteinExistence type="predicted"/>
<evidence type="ECO:0000256" key="3">
    <source>
        <dbReference type="ARBA" id="ARBA00022806"/>
    </source>
</evidence>
<evidence type="ECO:0000259" key="6">
    <source>
        <dbReference type="PROSITE" id="PS51192"/>
    </source>
</evidence>
<evidence type="ECO:0000259" key="7">
    <source>
        <dbReference type="PROSITE" id="PS51194"/>
    </source>
</evidence>
<feature type="region of interest" description="Disordered" evidence="5">
    <location>
        <begin position="385"/>
        <end position="470"/>
    </location>
</feature>
<feature type="compositionally biased region" description="Low complexity" evidence="5">
    <location>
        <begin position="397"/>
        <end position="407"/>
    </location>
</feature>
<keyword evidence="4" id="KW-0067">ATP-binding</keyword>
<keyword evidence="3 8" id="KW-0347">Helicase</keyword>
<dbReference type="CDD" id="cd00268">
    <property type="entry name" value="DEADc"/>
    <property type="match status" value="1"/>
</dbReference>
<dbReference type="InterPro" id="IPR011545">
    <property type="entry name" value="DEAD/DEAH_box_helicase_dom"/>
</dbReference>
<evidence type="ECO:0000256" key="1">
    <source>
        <dbReference type="ARBA" id="ARBA00022741"/>
    </source>
</evidence>
<dbReference type="Pfam" id="PF00271">
    <property type="entry name" value="Helicase_C"/>
    <property type="match status" value="1"/>
</dbReference>
<gene>
    <name evidence="8" type="ORF">MNBD_ACTINO02-916</name>
</gene>
<evidence type="ECO:0000313" key="8">
    <source>
        <dbReference type="EMBL" id="VAW08344.1"/>
    </source>
</evidence>
<dbReference type="InterPro" id="IPR027417">
    <property type="entry name" value="P-loop_NTPase"/>
</dbReference>
<evidence type="ECO:0000256" key="2">
    <source>
        <dbReference type="ARBA" id="ARBA00022801"/>
    </source>
</evidence>
<protein>
    <submittedName>
        <fullName evidence="8">ATP-dependent RNA helicase</fullName>
    </submittedName>
</protein>
<reference evidence="8" key="1">
    <citation type="submission" date="2018-06" db="EMBL/GenBank/DDBJ databases">
        <authorList>
            <person name="Zhirakovskaya E."/>
        </authorList>
    </citation>
    <scope>NUCLEOTIDE SEQUENCE</scope>
</reference>
<dbReference type="PANTHER" id="PTHR47959">
    <property type="entry name" value="ATP-DEPENDENT RNA HELICASE RHLE-RELATED"/>
    <property type="match status" value="1"/>
</dbReference>
<accession>A0A3B0TI63</accession>
<dbReference type="PROSITE" id="PS51192">
    <property type="entry name" value="HELICASE_ATP_BIND_1"/>
    <property type="match status" value="1"/>
</dbReference>
<feature type="compositionally biased region" description="Gly residues" evidence="5">
    <location>
        <begin position="440"/>
        <end position="456"/>
    </location>
</feature>
<dbReference type="InterPro" id="IPR001650">
    <property type="entry name" value="Helicase_C-like"/>
</dbReference>
<feature type="compositionally biased region" description="Low complexity" evidence="5">
    <location>
        <begin position="427"/>
        <end position="439"/>
    </location>
</feature>
<dbReference type="SMART" id="SM00490">
    <property type="entry name" value="HELICc"/>
    <property type="match status" value="1"/>
</dbReference>
<keyword evidence="2" id="KW-0378">Hydrolase</keyword>
<dbReference type="GO" id="GO:0016787">
    <property type="term" value="F:hydrolase activity"/>
    <property type="evidence" value="ECO:0007669"/>
    <property type="project" value="UniProtKB-KW"/>
</dbReference>
<sequence length="470" mass="50028">MSTSFADLGVPEHLVRGLAQRDINSAFPIQVAAIPDALAGRDVLGRAPTGSGKTLAFGLPILANVGKAEPKRPHALVLSPTRELADQIRREIAPLGAARGVRVAAVYGGVPYGQQRHKLHAGVEILIACPGRLADLIERGSVKLDNIKTVVIDEADRLADMGFLPEVKRLLDKTPKDRQTILFSATLDGDVKVLTEQYQTNAVRHEVGSDKPDAGDALHYFWSCENSDKILITADLVDDHAPAIVFARTRRGVDRIARQLKDQGVSTVALHGGRTQGQRNRALRAFTEGEADALVATDVAARGIHVDGVSLVVHLDPPEDDKTYLHRSGRTARAGKKGSVISFVLPDQKRSNQRLQSALGLSGEVTRVGYDDVFDGTGGILGTFEQVGRFKEDPRPRGGSRNGSGNRNRSRNSKGGQHKGQGGRSAGGSRNRNGQKASAGSGGHSGGRSSRGGSQGGSSRKSSSSHRGRH</sequence>
<keyword evidence="1" id="KW-0547">Nucleotide-binding</keyword>
<dbReference type="PANTHER" id="PTHR47959:SF13">
    <property type="entry name" value="ATP-DEPENDENT RNA HELICASE RHLE"/>
    <property type="match status" value="1"/>
</dbReference>
<evidence type="ECO:0000256" key="5">
    <source>
        <dbReference type="SAM" id="MobiDB-lite"/>
    </source>
</evidence>
<dbReference type="GO" id="GO:0005524">
    <property type="term" value="F:ATP binding"/>
    <property type="evidence" value="ECO:0007669"/>
    <property type="project" value="UniProtKB-KW"/>
</dbReference>
<dbReference type="GO" id="GO:0005829">
    <property type="term" value="C:cytosol"/>
    <property type="evidence" value="ECO:0007669"/>
    <property type="project" value="TreeGrafter"/>
</dbReference>
<dbReference type="GO" id="GO:0003724">
    <property type="term" value="F:RNA helicase activity"/>
    <property type="evidence" value="ECO:0007669"/>
    <property type="project" value="TreeGrafter"/>
</dbReference>
<dbReference type="CDD" id="cd18787">
    <property type="entry name" value="SF2_C_DEAD"/>
    <property type="match status" value="1"/>
</dbReference>
<feature type="domain" description="Helicase ATP-binding" evidence="6">
    <location>
        <begin position="34"/>
        <end position="205"/>
    </location>
</feature>
<dbReference type="InterPro" id="IPR044742">
    <property type="entry name" value="DEAD/DEAH_RhlB"/>
</dbReference>
<dbReference type="SUPFAM" id="SSF52540">
    <property type="entry name" value="P-loop containing nucleoside triphosphate hydrolases"/>
    <property type="match status" value="1"/>
</dbReference>
<organism evidence="8">
    <name type="scientific">hydrothermal vent metagenome</name>
    <dbReference type="NCBI Taxonomy" id="652676"/>
    <lineage>
        <taxon>unclassified sequences</taxon>
        <taxon>metagenomes</taxon>
        <taxon>ecological metagenomes</taxon>
    </lineage>
</organism>